<keyword evidence="2 3" id="KW-0560">Oxidoreductase</keyword>
<dbReference type="SMART" id="SM00839">
    <property type="entry name" value="ELFV_dehydrog"/>
    <property type="match status" value="1"/>
</dbReference>
<sequence length="474" mass="51561">MANNHNEGTKFLNSVLQTFDYAASFSRLDPGILAQIKVCNSVYKVSFPVEVDGKIEVYEGIRVQHSHHKLPSKGGIRFSMQVDEDEVKALATLMTFKCAVVDVPFGGAKGGVKINPRTTSVKTLEKVTRRYAAELIKKNLIGPGMDVPAPDYGTGSREMAWIADTYQAMKYGETNAMGCVTGKPVGQGGIRGRADATGLGVYFGLREALQDTELLKMAGLEGSSMQGKRMIVQGLGNVGFHSANYCQKDGAIIIGIAEREGGIYDENGLDVEDVFRHRNETGSILNYKNARNFEDSALLLEEPCDVLIPAALENQIHIGNAERIKARIIAEGANGPVTRDAEKILLGNGIVILPDLYLNAGGVTVSYFEWLKNLSNVRFGRMGKRAEEASHRRLVSAIESSSGKSLTTAEKALLIQGADEISLVRSGLEDTMINAYHEIREVMKQKNIPDLRTAAFLSAIEKIGVSYEALGIFP</sequence>
<dbReference type="SUPFAM" id="SSF53223">
    <property type="entry name" value="Aminoacid dehydrogenase-like, N-terminal domain"/>
    <property type="match status" value="1"/>
</dbReference>
<dbReference type="CDD" id="cd01076">
    <property type="entry name" value="NAD_bind_1_Glu_DH"/>
    <property type="match status" value="1"/>
</dbReference>
<protein>
    <recommendedName>
        <fullName evidence="3">Glutamate dehydrogenase</fullName>
    </recommendedName>
</protein>
<dbReference type="Pfam" id="PF02812">
    <property type="entry name" value="ELFV_dehydrog_N"/>
    <property type="match status" value="1"/>
</dbReference>
<proteinExistence type="inferred from homology"/>
<evidence type="ECO:0000259" key="5">
    <source>
        <dbReference type="SMART" id="SM00839"/>
    </source>
</evidence>
<dbReference type="Gene3D" id="3.40.50.10860">
    <property type="entry name" value="Leucine Dehydrogenase, chain A, domain 1"/>
    <property type="match status" value="1"/>
</dbReference>
<reference evidence="7" key="1">
    <citation type="journal article" date="2019" name="Int. J. Syst. Evol. Microbiol.">
        <title>The Global Catalogue of Microorganisms (GCM) 10K type strain sequencing project: providing services to taxonomists for standard genome sequencing and annotation.</title>
        <authorList>
            <consortium name="The Broad Institute Genomics Platform"/>
            <consortium name="The Broad Institute Genome Sequencing Center for Infectious Disease"/>
            <person name="Wu L."/>
            <person name="Ma J."/>
        </authorList>
    </citation>
    <scope>NUCLEOTIDE SEQUENCE [LARGE SCALE GENOMIC DNA]</scope>
    <source>
        <strain evidence="7">CGMCC 4.1782</strain>
    </source>
</reference>
<evidence type="ECO:0000313" key="7">
    <source>
        <dbReference type="Proteomes" id="UP001597374"/>
    </source>
</evidence>
<dbReference type="EMBL" id="JBHUIM010000001">
    <property type="protein sequence ID" value="MFD2245167.1"/>
    <property type="molecule type" value="Genomic_DNA"/>
</dbReference>
<dbReference type="PRINTS" id="PR00082">
    <property type="entry name" value="GLFDHDRGNASE"/>
</dbReference>
<dbReference type="InterPro" id="IPR014362">
    <property type="entry name" value="Glu_DH"/>
</dbReference>
<dbReference type="PANTHER" id="PTHR11606:SF13">
    <property type="entry name" value="GLUTAMATE DEHYDROGENASE 1, MITOCHONDRIAL"/>
    <property type="match status" value="1"/>
</dbReference>
<feature type="domain" description="Glutamate/phenylalanine/leucine/valine/L-tryptophan dehydrogenase C-terminal" evidence="5">
    <location>
        <begin position="194"/>
        <end position="471"/>
    </location>
</feature>
<keyword evidence="7" id="KW-1185">Reference proteome</keyword>
<comment type="caution">
    <text evidence="6">The sequence shown here is derived from an EMBL/GenBank/DDBJ whole genome shotgun (WGS) entry which is preliminary data.</text>
</comment>
<dbReference type="Pfam" id="PF00208">
    <property type="entry name" value="ELFV_dehydrog"/>
    <property type="match status" value="1"/>
</dbReference>
<organism evidence="6 7">
    <name type="scientific">Pontibacter ruber</name>
    <dbReference type="NCBI Taxonomy" id="1343895"/>
    <lineage>
        <taxon>Bacteria</taxon>
        <taxon>Pseudomonadati</taxon>
        <taxon>Bacteroidota</taxon>
        <taxon>Cytophagia</taxon>
        <taxon>Cytophagales</taxon>
        <taxon>Hymenobacteraceae</taxon>
        <taxon>Pontibacter</taxon>
    </lineage>
</organism>
<dbReference type="InterPro" id="IPR033524">
    <property type="entry name" value="Glu/Leu/Phe/Val_DH_AS"/>
</dbReference>
<dbReference type="SUPFAM" id="SSF51735">
    <property type="entry name" value="NAD(P)-binding Rossmann-fold domains"/>
    <property type="match status" value="1"/>
</dbReference>
<dbReference type="Proteomes" id="UP001597374">
    <property type="component" value="Unassembled WGS sequence"/>
</dbReference>
<dbReference type="InterPro" id="IPR006096">
    <property type="entry name" value="Glu/Leu/Phe/Val/Trp_DH_C"/>
</dbReference>
<dbReference type="InterPro" id="IPR046346">
    <property type="entry name" value="Aminoacid_DH-like_N_sf"/>
</dbReference>
<dbReference type="GO" id="GO:0016491">
    <property type="term" value="F:oxidoreductase activity"/>
    <property type="evidence" value="ECO:0007669"/>
    <property type="project" value="UniProtKB-KW"/>
</dbReference>
<dbReference type="PIRSF" id="PIRSF000185">
    <property type="entry name" value="Glu_DH"/>
    <property type="match status" value="1"/>
</dbReference>
<evidence type="ECO:0000256" key="3">
    <source>
        <dbReference type="PIRNR" id="PIRNR000185"/>
    </source>
</evidence>
<dbReference type="PANTHER" id="PTHR11606">
    <property type="entry name" value="GLUTAMATE DEHYDROGENASE"/>
    <property type="match status" value="1"/>
</dbReference>
<evidence type="ECO:0000313" key="6">
    <source>
        <dbReference type="EMBL" id="MFD2245167.1"/>
    </source>
</evidence>
<dbReference type="InterPro" id="IPR033922">
    <property type="entry name" value="NAD_bind_Glu_DH"/>
</dbReference>
<dbReference type="InterPro" id="IPR036291">
    <property type="entry name" value="NAD(P)-bd_dom_sf"/>
</dbReference>
<gene>
    <name evidence="6" type="ORF">ACFSKP_02805</name>
</gene>
<evidence type="ECO:0000256" key="2">
    <source>
        <dbReference type="ARBA" id="ARBA00023002"/>
    </source>
</evidence>
<dbReference type="InterPro" id="IPR006095">
    <property type="entry name" value="Glu/Leu/Phe/Val/Trp_DH"/>
</dbReference>
<dbReference type="Gene3D" id="3.40.50.720">
    <property type="entry name" value="NAD(P)-binding Rossmann-like Domain"/>
    <property type="match status" value="1"/>
</dbReference>
<evidence type="ECO:0000256" key="1">
    <source>
        <dbReference type="ARBA" id="ARBA00006382"/>
    </source>
</evidence>
<dbReference type="RefSeq" id="WP_250429391.1">
    <property type="nucleotide sequence ID" value="NZ_JALPRR010000002.1"/>
</dbReference>
<comment type="similarity">
    <text evidence="1 3 4">Belongs to the Glu/Leu/Phe/Val dehydrogenases family.</text>
</comment>
<name>A0ABW5CUA3_9BACT</name>
<dbReference type="InterPro" id="IPR006097">
    <property type="entry name" value="Glu/Leu/Phe/Val/Trp_DH_dimer"/>
</dbReference>
<dbReference type="PROSITE" id="PS00074">
    <property type="entry name" value="GLFV_DEHYDROGENASE"/>
    <property type="match status" value="1"/>
</dbReference>
<accession>A0ABW5CUA3</accession>
<evidence type="ECO:0000256" key="4">
    <source>
        <dbReference type="RuleBase" id="RU004417"/>
    </source>
</evidence>